<proteinExistence type="predicted"/>
<sequence length="312" mass="36415">MAATMAKNGQYMNTLVSILSRQSGVALLVGNGINRFANQNSSWEDLLATISRRLEIDLSQDELLEMSNTEFFDILDISRQSSDSTYLKQLFCDLMRHWMPGAHHSRLIGWAQRYASPIMTVNFDENLSRSASTKFILTCGLAPPKVGFSSYYPWQSFFGPENVENPAEAFGIWHPHGMLRYSRSIRLGLRDYMGSVQRARSWIYHGENSLVRYFKQDKQSWRGFQTWLHPLFTCDIALVGFGFGKDETFLRWLFLERARLHKQFPLRARRAWFVTVDDARNRHREPFLTRLGIQMVELKSHQHIYESEAWDK</sequence>
<protein>
    <submittedName>
        <fullName evidence="1">SIR2 family protein</fullName>
    </submittedName>
</protein>
<comment type="caution">
    <text evidence="1">The sequence shown here is derived from an EMBL/GenBank/DDBJ whole genome shotgun (WGS) entry which is preliminary data.</text>
</comment>
<reference evidence="1 2" key="1">
    <citation type="submission" date="2022-02" db="EMBL/GenBank/DDBJ databases">
        <title>Draft genome sequence of Mezorhizobium retamae strain IRAMC:0171 isolated from Retama raetam nodules.</title>
        <authorList>
            <person name="Bengaied R."/>
            <person name="Sbissi I."/>
            <person name="Huber K."/>
            <person name="Ghodbane F."/>
            <person name="Nouioui I."/>
            <person name="Tarhouni M."/>
            <person name="Gtari M."/>
        </authorList>
    </citation>
    <scope>NUCLEOTIDE SEQUENCE [LARGE SCALE GENOMIC DNA]</scope>
    <source>
        <strain evidence="1 2">IRAMC:0171</strain>
    </source>
</reference>
<name>A0ABS9QQU2_9HYPH</name>
<organism evidence="1 2">
    <name type="scientific">Mesorhizobium retamae</name>
    <dbReference type="NCBI Taxonomy" id="2912854"/>
    <lineage>
        <taxon>Bacteria</taxon>
        <taxon>Pseudomonadati</taxon>
        <taxon>Pseudomonadota</taxon>
        <taxon>Alphaproteobacteria</taxon>
        <taxon>Hyphomicrobiales</taxon>
        <taxon>Phyllobacteriaceae</taxon>
        <taxon>Mesorhizobium</taxon>
    </lineage>
</organism>
<accession>A0ABS9QQU2</accession>
<dbReference type="Proteomes" id="UP001201701">
    <property type="component" value="Unassembled WGS sequence"/>
</dbReference>
<evidence type="ECO:0000313" key="1">
    <source>
        <dbReference type="EMBL" id="MCG7509203.1"/>
    </source>
</evidence>
<gene>
    <name evidence="1" type="ORF">L4923_29635</name>
</gene>
<dbReference type="RefSeq" id="WP_239370699.1">
    <property type="nucleotide sequence ID" value="NZ_JAKREW010000078.1"/>
</dbReference>
<evidence type="ECO:0000313" key="2">
    <source>
        <dbReference type="Proteomes" id="UP001201701"/>
    </source>
</evidence>
<keyword evidence="2" id="KW-1185">Reference proteome</keyword>
<dbReference type="EMBL" id="JAKREW010000078">
    <property type="protein sequence ID" value="MCG7509203.1"/>
    <property type="molecule type" value="Genomic_DNA"/>
</dbReference>